<dbReference type="PANTHER" id="PTHR43320:SF2">
    <property type="entry name" value="2-DEHYDRO-3-DEOXYGLUCONOKINASE_2-DEHYDRO-3-DEOXYGALACTONOKINASE"/>
    <property type="match status" value="1"/>
</dbReference>
<keyword evidence="3 5" id="KW-0418">Kinase</keyword>
<dbReference type="InterPro" id="IPR029056">
    <property type="entry name" value="Ribokinase-like"/>
</dbReference>
<dbReference type="RefSeq" id="WP_092728654.1">
    <property type="nucleotide sequence ID" value="NZ_FMXE01000005.1"/>
</dbReference>
<gene>
    <name evidence="5" type="ORF">SAMN03080617_00796</name>
</gene>
<dbReference type="AlphaFoldDB" id="A0A1G5W0X8"/>
<dbReference type="SUPFAM" id="SSF53613">
    <property type="entry name" value="Ribokinase-like"/>
    <property type="match status" value="1"/>
</dbReference>
<sequence>MKKIVTLGEVMLRLSPPGNQRFFQTHSFDVEFGGSEANVGASLAYWGMHVAHLTAFPDNEIGWAASGQLRKNGIDTRFIHHLPGRMGVYYLEQGAMQRSSQVIYDRVNSVFSNFDGKNLNWDEVFDGVDWFHWSGITPALSKKCADLTLKSLQEARNRGITVSGDLNYRSNLWQFGKQPHEVMPDLMKLTNVIIAGSRDFKQCLNEDFKSFIEVKSMAFHRFPELEFIVKTDRISHSSSNNTISATLFGSKKTYSSKAYELTHIVDRVGTGDAFAGGLIYGLLHFKPKEAIEFAMAAGAIKHSVPGDVLLCSLQEINELASGEAVGKIKR</sequence>
<evidence type="ECO:0000256" key="3">
    <source>
        <dbReference type="ARBA" id="ARBA00022777"/>
    </source>
</evidence>
<evidence type="ECO:0000259" key="4">
    <source>
        <dbReference type="Pfam" id="PF00294"/>
    </source>
</evidence>
<name>A0A1G5W0X8_9BACT</name>
<dbReference type="CDD" id="cd01166">
    <property type="entry name" value="KdgK"/>
    <property type="match status" value="1"/>
</dbReference>
<dbReference type="STRING" id="279824.SAMN03080617_00796"/>
<dbReference type="GO" id="GO:0016301">
    <property type="term" value="F:kinase activity"/>
    <property type="evidence" value="ECO:0007669"/>
    <property type="project" value="UniProtKB-KW"/>
</dbReference>
<dbReference type="Pfam" id="PF00294">
    <property type="entry name" value="PfkB"/>
    <property type="match status" value="1"/>
</dbReference>
<dbReference type="EMBL" id="FMXE01000005">
    <property type="protein sequence ID" value="SDA51336.1"/>
    <property type="molecule type" value="Genomic_DNA"/>
</dbReference>
<evidence type="ECO:0000256" key="1">
    <source>
        <dbReference type="ARBA" id="ARBA00010688"/>
    </source>
</evidence>
<dbReference type="OrthoDB" id="9813569at2"/>
<keyword evidence="6" id="KW-1185">Reference proteome</keyword>
<evidence type="ECO:0000313" key="5">
    <source>
        <dbReference type="EMBL" id="SDA51336.1"/>
    </source>
</evidence>
<organism evidence="5 6">
    <name type="scientific">Algoriphagus alkaliphilus</name>
    <dbReference type="NCBI Taxonomy" id="279824"/>
    <lineage>
        <taxon>Bacteria</taxon>
        <taxon>Pseudomonadati</taxon>
        <taxon>Bacteroidota</taxon>
        <taxon>Cytophagia</taxon>
        <taxon>Cytophagales</taxon>
        <taxon>Cyclobacteriaceae</taxon>
        <taxon>Algoriphagus</taxon>
    </lineage>
</organism>
<dbReference type="Gene3D" id="3.40.1190.20">
    <property type="match status" value="1"/>
</dbReference>
<evidence type="ECO:0000256" key="2">
    <source>
        <dbReference type="ARBA" id="ARBA00022679"/>
    </source>
</evidence>
<accession>A0A1G5W0X8</accession>
<dbReference type="InterPro" id="IPR011611">
    <property type="entry name" value="PfkB_dom"/>
</dbReference>
<dbReference type="InterPro" id="IPR052700">
    <property type="entry name" value="Carb_kinase_PfkB-like"/>
</dbReference>
<comment type="similarity">
    <text evidence="1">Belongs to the carbohydrate kinase PfkB family.</text>
</comment>
<proteinExistence type="inferred from homology"/>
<protein>
    <submittedName>
        <fullName evidence="5">2-dehydro-3-deoxygluconokinase</fullName>
    </submittedName>
</protein>
<dbReference type="PANTHER" id="PTHR43320">
    <property type="entry name" value="SUGAR KINASE"/>
    <property type="match status" value="1"/>
</dbReference>
<keyword evidence="2" id="KW-0808">Transferase</keyword>
<evidence type="ECO:0000313" key="6">
    <source>
        <dbReference type="Proteomes" id="UP000198756"/>
    </source>
</evidence>
<feature type="domain" description="Carbohydrate kinase PfkB" evidence="4">
    <location>
        <begin position="1"/>
        <end position="306"/>
    </location>
</feature>
<dbReference type="Proteomes" id="UP000198756">
    <property type="component" value="Unassembled WGS sequence"/>
</dbReference>
<reference evidence="6" key="1">
    <citation type="submission" date="2016-10" db="EMBL/GenBank/DDBJ databases">
        <authorList>
            <person name="Varghese N."/>
            <person name="Submissions S."/>
        </authorList>
    </citation>
    <scope>NUCLEOTIDE SEQUENCE [LARGE SCALE GENOMIC DNA]</scope>
    <source>
        <strain evidence="6">DSM 22703</strain>
    </source>
</reference>